<evidence type="ECO:0000313" key="3">
    <source>
        <dbReference type="Proteomes" id="UP001363622"/>
    </source>
</evidence>
<feature type="region of interest" description="Disordered" evidence="1">
    <location>
        <begin position="305"/>
        <end position="366"/>
    </location>
</feature>
<accession>A0ABR1KXY9</accession>
<feature type="region of interest" description="Disordered" evidence="1">
    <location>
        <begin position="258"/>
        <end position="290"/>
    </location>
</feature>
<feature type="compositionally biased region" description="Polar residues" evidence="1">
    <location>
        <begin position="332"/>
        <end position="341"/>
    </location>
</feature>
<sequence length="455" mass="50735">MVQEHSLSVAHFCYSCQSTTFVPFSASVFSQNHACNHCEYISTGLGSVPSNPGYREKKSRQKSIMQQEDLAALFDQRLNISNNSPAPQASAAVEPPSQPQSEQGKPQQQQEYPEQEATQTIVCPQPIFYASTHYTHTSHVPRASSEPTPTTTAPISPSATTTSNNYSADDSKIFQRHSIDPSALSPGQVSLFRAASPDQQLRLLELWRITLPAAADDDVWTNATSLEQEELLARERYDRMIEERRVGRALGQMLPRPFAAQRQQQQSSFQELWEQQGGSSQHGQNQGQQNQSLVFGHETPQYQYQYQQQQQPHHQWQAGPGDMDMTDDDGTSASIMSSPRSIASPLPVPVQNNYNGGGGSANMPHHGMQYQQFPLTTSAQMQQQHAAHSNAEPYMLSGYEMLSKREYDEGLAAKGLYTQSTDPVYKAAVENQYGAFQAVREYEGDMGWFDDHMAM</sequence>
<feature type="region of interest" description="Disordered" evidence="1">
    <location>
        <begin position="80"/>
        <end position="117"/>
    </location>
</feature>
<name>A0ABR1KXY9_9PEZI</name>
<keyword evidence="3" id="KW-1185">Reference proteome</keyword>
<evidence type="ECO:0000313" key="2">
    <source>
        <dbReference type="EMBL" id="KAK7522111.1"/>
    </source>
</evidence>
<protein>
    <submittedName>
        <fullName evidence="2">Uncharacterized protein</fullName>
    </submittedName>
</protein>
<feature type="compositionally biased region" description="Low complexity" evidence="1">
    <location>
        <begin position="305"/>
        <end position="315"/>
    </location>
</feature>
<dbReference type="Proteomes" id="UP001363622">
    <property type="component" value="Unassembled WGS sequence"/>
</dbReference>
<evidence type="ECO:0000256" key="1">
    <source>
        <dbReference type="SAM" id="MobiDB-lite"/>
    </source>
</evidence>
<feature type="compositionally biased region" description="Low complexity" evidence="1">
    <location>
        <begin position="81"/>
        <end position="116"/>
    </location>
</feature>
<feature type="region of interest" description="Disordered" evidence="1">
    <location>
        <begin position="136"/>
        <end position="166"/>
    </location>
</feature>
<feature type="compositionally biased region" description="Low complexity" evidence="1">
    <location>
        <begin position="141"/>
        <end position="163"/>
    </location>
</feature>
<gene>
    <name evidence="2" type="ORF">IWZ03DRAFT_370269</name>
</gene>
<reference evidence="2 3" key="1">
    <citation type="submission" date="2024-04" db="EMBL/GenBank/DDBJ databases">
        <title>Phyllosticta paracitricarpa is synonymous to the EU quarantine fungus P. citricarpa based on phylogenomic analyses.</title>
        <authorList>
            <consortium name="Lawrence Berkeley National Laboratory"/>
            <person name="Van Ingen-Buijs V.A."/>
            <person name="Van Westerhoven A.C."/>
            <person name="Haridas S."/>
            <person name="Skiadas P."/>
            <person name="Martin F."/>
            <person name="Groenewald J.Z."/>
            <person name="Crous P.W."/>
            <person name="Seidl M.F."/>
        </authorList>
    </citation>
    <scope>NUCLEOTIDE SEQUENCE [LARGE SCALE GENOMIC DNA]</scope>
    <source>
        <strain evidence="2 3">CBS 123371</strain>
    </source>
</reference>
<comment type="caution">
    <text evidence="2">The sequence shown here is derived from an EMBL/GenBank/DDBJ whole genome shotgun (WGS) entry which is preliminary data.</text>
</comment>
<dbReference type="EMBL" id="JBBPHU010000002">
    <property type="protein sequence ID" value="KAK7522111.1"/>
    <property type="molecule type" value="Genomic_DNA"/>
</dbReference>
<proteinExistence type="predicted"/>
<organism evidence="2 3">
    <name type="scientific">Phyllosticta citriasiana</name>
    <dbReference type="NCBI Taxonomy" id="595635"/>
    <lineage>
        <taxon>Eukaryota</taxon>
        <taxon>Fungi</taxon>
        <taxon>Dikarya</taxon>
        <taxon>Ascomycota</taxon>
        <taxon>Pezizomycotina</taxon>
        <taxon>Dothideomycetes</taxon>
        <taxon>Dothideomycetes incertae sedis</taxon>
        <taxon>Botryosphaeriales</taxon>
        <taxon>Phyllostictaceae</taxon>
        <taxon>Phyllosticta</taxon>
    </lineage>
</organism>